<dbReference type="EMBL" id="BT135809">
    <property type="protein sequence ID" value="AFK35604.1"/>
    <property type="molecule type" value="mRNA"/>
</dbReference>
<sequence length="63" mass="7466">MLKMRLNFRRLVHFIAYICVFFPPPLVVAQFILLLDLHQCLDQPQVLKKKVGLPQLQPFLLYT</sequence>
<protein>
    <submittedName>
        <fullName evidence="1">Uncharacterized protein</fullName>
    </submittedName>
</protein>
<organism evidence="1">
    <name type="scientific">Lotus japonicus</name>
    <name type="common">Lotus corniculatus var. japonicus</name>
    <dbReference type="NCBI Taxonomy" id="34305"/>
    <lineage>
        <taxon>Eukaryota</taxon>
        <taxon>Viridiplantae</taxon>
        <taxon>Streptophyta</taxon>
        <taxon>Embryophyta</taxon>
        <taxon>Tracheophyta</taxon>
        <taxon>Spermatophyta</taxon>
        <taxon>Magnoliopsida</taxon>
        <taxon>eudicotyledons</taxon>
        <taxon>Gunneridae</taxon>
        <taxon>Pentapetalae</taxon>
        <taxon>rosids</taxon>
        <taxon>fabids</taxon>
        <taxon>Fabales</taxon>
        <taxon>Fabaceae</taxon>
        <taxon>Papilionoideae</taxon>
        <taxon>50 kb inversion clade</taxon>
        <taxon>NPAAA clade</taxon>
        <taxon>Hologalegina</taxon>
        <taxon>robinioid clade</taxon>
        <taxon>Loteae</taxon>
        <taxon>Lotus</taxon>
    </lineage>
</organism>
<reference evidence="1" key="1">
    <citation type="submission" date="2012-05" db="EMBL/GenBank/DDBJ databases">
        <authorList>
            <person name="Krishnakumar V."/>
            <person name="Cheung F."/>
            <person name="Xiao Y."/>
            <person name="Chan A."/>
            <person name="Moskal W.A."/>
            <person name="Town C.D."/>
        </authorList>
    </citation>
    <scope>NUCLEOTIDE SEQUENCE</scope>
</reference>
<proteinExistence type="evidence at transcript level"/>
<name>I3S5R2_LOTJA</name>
<evidence type="ECO:0000313" key="1">
    <source>
        <dbReference type="EMBL" id="AFK35604.1"/>
    </source>
</evidence>
<dbReference type="AlphaFoldDB" id="I3S5R2"/>
<accession>I3S5R2</accession>